<gene>
    <name evidence="1" type="ORF">NE237_012425</name>
</gene>
<keyword evidence="2" id="KW-1185">Reference proteome</keyword>
<evidence type="ECO:0000313" key="1">
    <source>
        <dbReference type="EMBL" id="KAJ4955642.1"/>
    </source>
</evidence>
<dbReference type="AlphaFoldDB" id="A0A9Q0GWU5"/>
<reference evidence="1" key="1">
    <citation type="journal article" date="2023" name="Plant J.">
        <title>The genome of the king protea, Protea cynaroides.</title>
        <authorList>
            <person name="Chang J."/>
            <person name="Duong T.A."/>
            <person name="Schoeman C."/>
            <person name="Ma X."/>
            <person name="Roodt D."/>
            <person name="Barker N."/>
            <person name="Li Z."/>
            <person name="Van de Peer Y."/>
            <person name="Mizrachi E."/>
        </authorList>
    </citation>
    <scope>NUCLEOTIDE SEQUENCE</scope>
    <source>
        <tissue evidence="1">Young leaves</tissue>
    </source>
</reference>
<comment type="caution">
    <text evidence="1">The sequence shown here is derived from an EMBL/GenBank/DDBJ whole genome shotgun (WGS) entry which is preliminary data.</text>
</comment>
<proteinExistence type="predicted"/>
<accession>A0A9Q0GWU5</accession>
<dbReference type="OrthoDB" id="1022321at2759"/>
<name>A0A9Q0GWU5_9MAGN</name>
<sequence>MLIGWCCNRRRPRRRKYGTIRLGNRRRGLVVGSRPIVRWRFVVGSLGRLKKLLMKMASNGKLMEAYYLSLRLHYTRELYKGLQKICVLPSNLLNLDSMGISCRRQSSRGQDPLVQSSSTIYVVEKGFIVAASAT</sequence>
<dbReference type="EMBL" id="JAMYWD010000011">
    <property type="protein sequence ID" value="KAJ4955642.1"/>
    <property type="molecule type" value="Genomic_DNA"/>
</dbReference>
<protein>
    <submittedName>
        <fullName evidence="1">Uncharacterized protein</fullName>
    </submittedName>
</protein>
<dbReference type="Proteomes" id="UP001141806">
    <property type="component" value="Unassembled WGS sequence"/>
</dbReference>
<organism evidence="1 2">
    <name type="scientific">Protea cynaroides</name>
    <dbReference type="NCBI Taxonomy" id="273540"/>
    <lineage>
        <taxon>Eukaryota</taxon>
        <taxon>Viridiplantae</taxon>
        <taxon>Streptophyta</taxon>
        <taxon>Embryophyta</taxon>
        <taxon>Tracheophyta</taxon>
        <taxon>Spermatophyta</taxon>
        <taxon>Magnoliopsida</taxon>
        <taxon>Proteales</taxon>
        <taxon>Proteaceae</taxon>
        <taxon>Protea</taxon>
    </lineage>
</organism>
<evidence type="ECO:0000313" key="2">
    <source>
        <dbReference type="Proteomes" id="UP001141806"/>
    </source>
</evidence>